<dbReference type="HOGENOM" id="CLU_079880_2_1_0"/>
<organism evidence="1 2">
    <name type="scientific">Kosmotoga olearia (strain ATCC BAA-1733 / DSM 21960 / TBF 19.5.1)</name>
    <dbReference type="NCBI Taxonomy" id="521045"/>
    <lineage>
        <taxon>Bacteria</taxon>
        <taxon>Thermotogati</taxon>
        <taxon>Thermotogota</taxon>
        <taxon>Thermotogae</taxon>
        <taxon>Kosmotogales</taxon>
        <taxon>Kosmotogaceae</taxon>
        <taxon>Kosmotoga</taxon>
    </lineage>
</organism>
<name>C5CEX9_KOSOT</name>
<sequence length="223" mass="26324">MDTIRLMKSLKEESSNIGTSQRSVVISKIANKYYKEAPKSDEELLKFCEQLIAANNMDLFSIATLWIKKRTTIIDIKHFPVIEGWLFKYIHHWGTCDQLCYRVLSPFVYKYSELFSNVLKWAESERTYVRRAAPVSLIRNGVKSSFVVEYDLDKVLIVVENLEDDPHHHIQKAVGWLLKYSYLTYPDEILDYLRKNVKSLSRTTFRYALEKVPKEIRQEMMKL</sequence>
<dbReference type="SUPFAM" id="SSF48371">
    <property type="entry name" value="ARM repeat"/>
    <property type="match status" value="1"/>
</dbReference>
<proteinExistence type="predicted"/>
<dbReference type="KEGG" id="kol:Kole_0616"/>
<keyword evidence="2" id="KW-1185">Reference proteome</keyword>
<reference evidence="1 2" key="2">
    <citation type="journal article" date="2011" name="J. Bacteriol.">
        <title>Genome Sequence of Kosmotoga olearia Strain TBF 19.5.1, a Thermophilic Bacterium with a Wide Growth Temperature Range, Isolated from the Troll B Oil Platform in the North Sea.</title>
        <authorList>
            <person name="Swithers K.S."/>
            <person name="Dipippo J.L."/>
            <person name="Bruce D.C."/>
            <person name="Detter C."/>
            <person name="Tapia R."/>
            <person name="Han S."/>
            <person name="Goodwin L.A."/>
            <person name="Han J."/>
            <person name="Woyke T."/>
            <person name="Pitluck S."/>
            <person name="Pennacchio L."/>
            <person name="Nolan M."/>
            <person name="Mikhailova N."/>
            <person name="Land M.L."/>
            <person name="Nesbo C.L."/>
            <person name="Gogarten J.P."/>
            <person name="Noll K.M."/>
        </authorList>
    </citation>
    <scope>NUCLEOTIDE SEQUENCE [LARGE SCALE GENOMIC DNA]</scope>
    <source>
        <strain evidence="2">ATCC BAA-1733 / DSM 21960 / TBF 19.5.1</strain>
    </source>
</reference>
<evidence type="ECO:0000313" key="1">
    <source>
        <dbReference type="EMBL" id="ACR79334.1"/>
    </source>
</evidence>
<dbReference type="Gene3D" id="1.25.10.90">
    <property type="match status" value="1"/>
</dbReference>
<gene>
    <name evidence="1" type="ordered locus">Kole_0616</name>
</gene>
<accession>C5CEX9</accession>
<dbReference type="PANTHER" id="PTHR34070:SF1">
    <property type="entry name" value="DNA ALKYLATION REPAIR PROTEIN"/>
    <property type="match status" value="1"/>
</dbReference>
<dbReference type="EMBL" id="CP001634">
    <property type="protein sequence ID" value="ACR79334.1"/>
    <property type="molecule type" value="Genomic_DNA"/>
</dbReference>
<dbReference type="InterPro" id="IPR014825">
    <property type="entry name" value="DNA_alkylation"/>
</dbReference>
<dbReference type="CDD" id="cd06561">
    <property type="entry name" value="AlkD_like"/>
    <property type="match status" value="1"/>
</dbReference>
<dbReference type="OrthoDB" id="9775346at2"/>
<protein>
    <submittedName>
        <fullName evidence="1">DNA alkylation repair enzyme</fullName>
    </submittedName>
</protein>
<dbReference type="eggNOG" id="COG4912">
    <property type="taxonomic scope" value="Bacteria"/>
</dbReference>
<dbReference type="AlphaFoldDB" id="C5CEX9"/>
<evidence type="ECO:0000313" key="2">
    <source>
        <dbReference type="Proteomes" id="UP000002382"/>
    </source>
</evidence>
<dbReference type="Pfam" id="PF08713">
    <property type="entry name" value="DNA_alkylation"/>
    <property type="match status" value="1"/>
</dbReference>
<dbReference type="RefSeq" id="WP_012745116.1">
    <property type="nucleotide sequence ID" value="NC_012785.1"/>
</dbReference>
<dbReference type="PANTHER" id="PTHR34070">
    <property type="entry name" value="ARMADILLO-TYPE FOLD"/>
    <property type="match status" value="1"/>
</dbReference>
<reference evidence="1 2" key="1">
    <citation type="submission" date="2009-06" db="EMBL/GenBank/DDBJ databases">
        <title>Complete sequence of Thermotogales bacterium TBF 19.5.1.</title>
        <authorList>
            <consortium name="US DOE Joint Genome Institute"/>
            <person name="Lucas S."/>
            <person name="Copeland A."/>
            <person name="Lapidus A."/>
            <person name="Glavina del Rio T."/>
            <person name="Tice H."/>
            <person name="Bruce D."/>
            <person name="Goodwin L."/>
            <person name="Pitluck S."/>
            <person name="Chertkov O."/>
            <person name="Brettin T."/>
            <person name="Detter J.C."/>
            <person name="Han C."/>
            <person name="Schmutz J."/>
            <person name="Larimer F."/>
            <person name="Land M."/>
            <person name="Hauser L."/>
            <person name="Kyrpides N."/>
            <person name="Ovchinnikova G."/>
            <person name="Noll K."/>
        </authorList>
    </citation>
    <scope>NUCLEOTIDE SEQUENCE [LARGE SCALE GENOMIC DNA]</scope>
    <source>
        <strain evidence="2">ATCC BAA-1733 / DSM 21960 / TBF 19.5.1</strain>
    </source>
</reference>
<dbReference type="InterPro" id="IPR016024">
    <property type="entry name" value="ARM-type_fold"/>
</dbReference>
<dbReference type="Proteomes" id="UP000002382">
    <property type="component" value="Chromosome"/>
</dbReference>